<protein>
    <recommendedName>
        <fullName evidence="1">DUF7660 domain-containing protein</fullName>
    </recommendedName>
</protein>
<organism evidence="2 3">
    <name type="scientific">Gemmata palustris</name>
    <dbReference type="NCBI Taxonomy" id="2822762"/>
    <lineage>
        <taxon>Bacteria</taxon>
        <taxon>Pseudomonadati</taxon>
        <taxon>Planctomycetota</taxon>
        <taxon>Planctomycetia</taxon>
        <taxon>Gemmatales</taxon>
        <taxon>Gemmataceae</taxon>
        <taxon>Gemmata</taxon>
    </lineage>
</organism>
<gene>
    <name evidence="2" type="ORF">J8F10_18015</name>
</gene>
<evidence type="ECO:0000259" key="1">
    <source>
        <dbReference type="Pfam" id="PF24693"/>
    </source>
</evidence>
<dbReference type="Proteomes" id="UP000676565">
    <property type="component" value="Unassembled WGS sequence"/>
</dbReference>
<name>A0ABS5BUP5_9BACT</name>
<evidence type="ECO:0000313" key="2">
    <source>
        <dbReference type="EMBL" id="MBP3957162.1"/>
    </source>
</evidence>
<accession>A0ABS5BUP5</accession>
<sequence length="103" mass="11346">MSKEPDALDPDAVHDRESFLAFVRALVADREAALEAEARQPTDPRALGLTPDAGGWYNFTIESYLNAALAWAVDSDMGTRQGLPVEPSWKTFAVFLLCGKIYE</sequence>
<keyword evidence="3" id="KW-1185">Reference proteome</keyword>
<dbReference type="InterPro" id="IPR056077">
    <property type="entry name" value="DUF7660"/>
</dbReference>
<dbReference type="RefSeq" id="WP_210655962.1">
    <property type="nucleotide sequence ID" value="NZ_JAGKQQ010000001.1"/>
</dbReference>
<evidence type="ECO:0000313" key="3">
    <source>
        <dbReference type="Proteomes" id="UP000676565"/>
    </source>
</evidence>
<dbReference type="Pfam" id="PF24693">
    <property type="entry name" value="DUF7660"/>
    <property type="match status" value="1"/>
</dbReference>
<comment type="caution">
    <text evidence="2">The sequence shown here is derived from an EMBL/GenBank/DDBJ whole genome shotgun (WGS) entry which is preliminary data.</text>
</comment>
<reference evidence="2 3" key="1">
    <citation type="submission" date="2021-04" db="EMBL/GenBank/DDBJ databases">
        <authorList>
            <person name="Ivanova A."/>
        </authorList>
    </citation>
    <scope>NUCLEOTIDE SEQUENCE [LARGE SCALE GENOMIC DNA]</scope>
    <source>
        <strain evidence="2 3">G18</strain>
    </source>
</reference>
<feature type="domain" description="DUF7660" evidence="1">
    <location>
        <begin position="16"/>
        <end position="103"/>
    </location>
</feature>
<dbReference type="EMBL" id="JAGKQQ010000001">
    <property type="protein sequence ID" value="MBP3957162.1"/>
    <property type="molecule type" value="Genomic_DNA"/>
</dbReference>
<proteinExistence type="predicted"/>